<protein>
    <recommendedName>
        <fullName evidence="1">Alkyl hydroperoxide reductase subunit C/ Thiol specific antioxidant domain-containing protein</fullName>
    </recommendedName>
</protein>
<evidence type="ECO:0000259" key="1">
    <source>
        <dbReference type="Pfam" id="PF00578"/>
    </source>
</evidence>
<accession>A0A6V8L9Z0</accession>
<evidence type="ECO:0000313" key="3">
    <source>
        <dbReference type="Proteomes" id="UP000482960"/>
    </source>
</evidence>
<dbReference type="GO" id="GO:0016491">
    <property type="term" value="F:oxidoreductase activity"/>
    <property type="evidence" value="ECO:0007669"/>
    <property type="project" value="InterPro"/>
</dbReference>
<dbReference type="InterPro" id="IPR036249">
    <property type="entry name" value="Thioredoxin-like_sf"/>
</dbReference>
<keyword evidence="3" id="KW-1185">Reference proteome</keyword>
<name>A0A6V8L9Z0_9ACTN</name>
<comment type="caution">
    <text evidence="2">The sequence shown here is derived from an EMBL/GenBank/DDBJ whole genome shotgun (WGS) entry which is preliminary data.</text>
</comment>
<dbReference type="AlphaFoldDB" id="A0A6V8L9Z0"/>
<sequence length="163" mass="17153">MRLRLTRTRAAMIIVAALVPLLLAAILYGTREDPPQPAQVAEPGQTTLLGFIAISATGADPSQLQVTTLKSMADQYGPAGLRVVIVDTSSADPDTLTNYPYDRHLVGVTLVGDADAAIARRYGVQAAPTTVLIGPDGAVVHRWDGLALSQDLALVIQQRPGMG</sequence>
<dbReference type="CDD" id="cd02966">
    <property type="entry name" value="TlpA_like_family"/>
    <property type="match status" value="1"/>
</dbReference>
<evidence type="ECO:0000313" key="2">
    <source>
        <dbReference type="EMBL" id="GFJ94023.1"/>
    </source>
</evidence>
<dbReference type="SUPFAM" id="SSF52833">
    <property type="entry name" value="Thioredoxin-like"/>
    <property type="match status" value="1"/>
</dbReference>
<gene>
    <name evidence="2" type="ORF">Prum_076650</name>
</gene>
<dbReference type="RefSeq" id="WP_173080923.1">
    <property type="nucleotide sequence ID" value="NZ_BAABJB010000001.1"/>
</dbReference>
<organism evidence="2 3">
    <name type="scientific">Phytohabitans rumicis</name>
    <dbReference type="NCBI Taxonomy" id="1076125"/>
    <lineage>
        <taxon>Bacteria</taxon>
        <taxon>Bacillati</taxon>
        <taxon>Actinomycetota</taxon>
        <taxon>Actinomycetes</taxon>
        <taxon>Micromonosporales</taxon>
        <taxon>Micromonosporaceae</taxon>
    </lineage>
</organism>
<dbReference type="Gene3D" id="3.40.30.10">
    <property type="entry name" value="Glutaredoxin"/>
    <property type="match status" value="1"/>
</dbReference>
<reference evidence="2 3" key="2">
    <citation type="submission" date="2020-03" db="EMBL/GenBank/DDBJ databases">
        <authorList>
            <person name="Ichikawa N."/>
            <person name="Kimura A."/>
            <person name="Kitahashi Y."/>
            <person name="Uohara A."/>
        </authorList>
    </citation>
    <scope>NUCLEOTIDE SEQUENCE [LARGE SCALE GENOMIC DNA]</scope>
    <source>
        <strain evidence="2 3">NBRC 108638</strain>
    </source>
</reference>
<reference evidence="2 3" key="1">
    <citation type="submission" date="2020-03" db="EMBL/GenBank/DDBJ databases">
        <title>Whole genome shotgun sequence of Phytohabitans rumicis NBRC 108638.</title>
        <authorList>
            <person name="Komaki H."/>
            <person name="Tamura T."/>
        </authorList>
    </citation>
    <scope>NUCLEOTIDE SEQUENCE [LARGE SCALE GENOMIC DNA]</scope>
    <source>
        <strain evidence="2 3">NBRC 108638</strain>
    </source>
</reference>
<dbReference type="EMBL" id="BLPG01000001">
    <property type="protein sequence ID" value="GFJ94023.1"/>
    <property type="molecule type" value="Genomic_DNA"/>
</dbReference>
<proteinExistence type="predicted"/>
<dbReference type="GO" id="GO:0016209">
    <property type="term" value="F:antioxidant activity"/>
    <property type="evidence" value="ECO:0007669"/>
    <property type="project" value="InterPro"/>
</dbReference>
<dbReference type="InterPro" id="IPR000866">
    <property type="entry name" value="AhpC/TSA"/>
</dbReference>
<dbReference type="Proteomes" id="UP000482960">
    <property type="component" value="Unassembled WGS sequence"/>
</dbReference>
<dbReference type="Pfam" id="PF00578">
    <property type="entry name" value="AhpC-TSA"/>
    <property type="match status" value="1"/>
</dbReference>
<feature type="domain" description="Alkyl hydroperoxide reductase subunit C/ Thiol specific antioxidant" evidence="1">
    <location>
        <begin position="59"/>
        <end position="141"/>
    </location>
</feature>